<gene>
    <name evidence="11" type="ORF">FHS68_000102</name>
</gene>
<evidence type="ECO:0000256" key="5">
    <source>
        <dbReference type="ARBA" id="ARBA00022723"/>
    </source>
</evidence>
<evidence type="ECO:0000256" key="8">
    <source>
        <dbReference type="ARBA" id="ARBA00022842"/>
    </source>
</evidence>
<dbReference type="SUPFAM" id="SSF81301">
    <property type="entry name" value="Nucleotidyltransferase"/>
    <property type="match status" value="1"/>
</dbReference>
<sequence>MDTSQILDKLHQSRVYLFYKYPLKSMALFGSYAKNDATPNSDVDILVEFLTPVGFEFIDLAIELEDLLNQKVDLVSKKGLKAPLLPIIEKSLIYV</sequence>
<evidence type="ECO:0000256" key="4">
    <source>
        <dbReference type="ARBA" id="ARBA00022695"/>
    </source>
</evidence>
<evidence type="ECO:0000313" key="12">
    <source>
        <dbReference type="Proteomes" id="UP001179181"/>
    </source>
</evidence>
<keyword evidence="3" id="KW-0808">Transferase</keyword>
<keyword evidence="12" id="KW-1185">Reference proteome</keyword>
<dbReference type="CDD" id="cd05403">
    <property type="entry name" value="NT_KNTase_like"/>
    <property type="match status" value="1"/>
</dbReference>
<proteinExistence type="inferred from homology"/>
<dbReference type="PANTHER" id="PTHR33571">
    <property type="entry name" value="SSL8005 PROTEIN"/>
    <property type="match status" value="1"/>
</dbReference>
<reference evidence="11 12" key="1">
    <citation type="submission" date="2020-03" db="EMBL/GenBank/DDBJ databases">
        <title>Genomic Encyclopedia of Type Strains, Phase IV (KMG-IV): sequencing the most valuable type-strain genomes for metagenomic binning, comparative biology and taxonomic classification.</title>
        <authorList>
            <person name="Goeker M."/>
        </authorList>
    </citation>
    <scope>NUCLEOTIDE SEQUENCE [LARGE SCALE GENOMIC DNA]</scope>
    <source>
        <strain evidence="11 12">DSM 102865</strain>
    </source>
</reference>
<organism evidence="11 12">
    <name type="scientific">Dyadobacter arcticus</name>
    <dbReference type="NCBI Taxonomy" id="1078754"/>
    <lineage>
        <taxon>Bacteria</taxon>
        <taxon>Pseudomonadati</taxon>
        <taxon>Bacteroidota</taxon>
        <taxon>Cytophagia</taxon>
        <taxon>Cytophagales</taxon>
        <taxon>Spirosomataceae</taxon>
        <taxon>Dyadobacter</taxon>
    </lineage>
</organism>
<keyword evidence="5" id="KW-0479">Metal-binding</keyword>
<evidence type="ECO:0000256" key="3">
    <source>
        <dbReference type="ARBA" id="ARBA00022679"/>
    </source>
</evidence>
<evidence type="ECO:0000259" key="10">
    <source>
        <dbReference type="Pfam" id="PF01909"/>
    </source>
</evidence>
<dbReference type="InterPro" id="IPR052038">
    <property type="entry name" value="Type-VII_TA_antitoxin"/>
</dbReference>
<evidence type="ECO:0000256" key="6">
    <source>
        <dbReference type="ARBA" id="ARBA00022741"/>
    </source>
</evidence>
<protein>
    <recommendedName>
        <fullName evidence="10">Polymerase nucleotidyl transferase domain-containing protein</fullName>
    </recommendedName>
</protein>
<accession>A0ABX0UIA8</accession>
<keyword evidence="2" id="KW-1277">Toxin-antitoxin system</keyword>
<name>A0ABX0UIA8_9BACT</name>
<dbReference type="PANTHER" id="PTHR33571:SF14">
    <property type="entry name" value="PROTEIN ADENYLYLTRANSFERASE MJ0435-RELATED"/>
    <property type="match status" value="1"/>
</dbReference>
<keyword evidence="7" id="KW-0067">ATP-binding</keyword>
<evidence type="ECO:0000256" key="1">
    <source>
        <dbReference type="ARBA" id="ARBA00001946"/>
    </source>
</evidence>
<dbReference type="Gene3D" id="3.30.460.10">
    <property type="entry name" value="Beta Polymerase, domain 2"/>
    <property type="match status" value="1"/>
</dbReference>
<evidence type="ECO:0000256" key="9">
    <source>
        <dbReference type="ARBA" id="ARBA00038276"/>
    </source>
</evidence>
<dbReference type="Pfam" id="PF01909">
    <property type="entry name" value="NTP_transf_2"/>
    <property type="match status" value="1"/>
</dbReference>
<keyword evidence="6" id="KW-0547">Nucleotide-binding</keyword>
<dbReference type="InterPro" id="IPR002934">
    <property type="entry name" value="Polymerase_NTP_transf_dom"/>
</dbReference>
<comment type="caution">
    <text evidence="11">The sequence shown here is derived from an EMBL/GenBank/DDBJ whole genome shotgun (WGS) entry which is preliminary data.</text>
</comment>
<evidence type="ECO:0000256" key="2">
    <source>
        <dbReference type="ARBA" id="ARBA00022649"/>
    </source>
</evidence>
<dbReference type="Proteomes" id="UP001179181">
    <property type="component" value="Unassembled WGS sequence"/>
</dbReference>
<keyword evidence="8" id="KW-0460">Magnesium</keyword>
<comment type="cofactor">
    <cofactor evidence="1">
        <name>Mg(2+)</name>
        <dbReference type="ChEBI" id="CHEBI:18420"/>
    </cofactor>
</comment>
<feature type="domain" description="Polymerase nucleotidyl transferase" evidence="10">
    <location>
        <begin position="21"/>
        <end position="92"/>
    </location>
</feature>
<dbReference type="EMBL" id="JAASQJ010000001">
    <property type="protein sequence ID" value="NIJ50946.1"/>
    <property type="molecule type" value="Genomic_DNA"/>
</dbReference>
<keyword evidence="4" id="KW-0548">Nucleotidyltransferase</keyword>
<evidence type="ECO:0000313" key="11">
    <source>
        <dbReference type="EMBL" id="NIJ50946.1"/>
    </source>
</evidence>
<comment type="similarity">
    <text evidence="9">Belongs to the MntA antitoxin family.</text>
</comment>
<dbReference type="RefSeq" id="WP_167266112.1">
    <property type="nucleotide sequence ID" value="NZ_JAASQJ010000001.1"/>
</dbReference>
<dbReference type="InterPro" id="IPR043519">
    <property type="entry name" value="NT_sf"/>
</dbReference>
<evidence type="ECO:0000256" key="7">
    <source>
        <dbReference type="ARBA" id="ARBA00022840"/>
    </source>
</evidence>